<gene>
    <name evidence="1" type="ORF">OW729_06680</name>
</gene>
<evidence type="ECO:0000313" key="2">
    <source>
        <dbReference type="Proteomes" id="UP001144612"/>
    </source>
</evidence>
<name>A0ABT4D7L4_9CLOT</name>
<accession>A0ABT4D7L4</accession>
<dbReference type="Proteomes" id="UP001144612">
    <property type="component" value="Unassembled WGS sequence"/>
</dbReference>
<keyword evidence="2" id="KW-1185">Reference proteome</keyword>
<organism evidence="1 2">
    <name type="scientific">Clostridium brassicae</name>
    <dbReference type="NCBI Taxonomy" id="2999072"/>
    <lineage>
        <taxon>Bacteria</taxon>
        <taxon>Bacillati</taxon>
        <taxon>Bacillota</taxon>
        <taxon>Clostridia</taxon>
        <taxon>Eubacteriales</taxon>
        <taxon>Clostridiaceae</taxon>
        <taxon>Clostridium</taxon>
    </lineage>
</organism>
<dbReference type="RefSeq" id="WP_268060700.1">
    <property type="nucleotide sequence ID" value="NZ_JAPQFJ010000005.1"/>
</dbReference>
<sequence length="86" mass="10141">MKVGKFELPFNVIRDEFEIAQEVMKKVVVTRAETLYHRNNAIEYIAISNDFREIEEMELIPFYDVIVSKNNDKIDIKFKEVVNSGK</sequence>
<protein>
    <submittedName>
        <fullName evidence="1">Uncharacterized protein</fullName>
    </submittedName>
</protein>
<evidence type="ECO:0000313" key="1">
    <source>
        <dbReference type="EMBL" id="MCY6958286.1"/>
    </source>
</evidence>
<comment type="caution">
    <text evidence="1">The sequence shown here is derived from an EMBL/GenBank/DDBJ whole genome shotgun (WGS) entry which is preliminary data.</text>
</comment>
<proteinExistence type="predicted"/>
<dbReference type="EMBL" id="JAPQFJ010000005">
    <property type="protein sequence ID" value="MCY6958286.1"/>
    <property type="molecule type" value="Genomic_DNA"/>
</dbReference>
<reference evidence="1" key="1">
    <citation type="submission" date="2022-12" db="EMBL/GenBank/DDBJ databases">
        <title>Clostridium sp. nov., isolated from industrial wastewater.</title>
        <authorList>
            <person name="Jiayan W."/>
        </authorList>
    </citation>
    <scope>NUCLEOTIDE SEQUENCE</scope>
    <source>
        <strain evidence="1">ZC22-4</strain>
    </source>
</reference>